<dbReference type="SMART" id="SM00421">
    <property type="entry name" value="HTH_LUXR"/>
    <property type="match status" value="1"/>
</dbReference>
<keyword evidence="2" id="KW-0597">Phosphoprotein</keyword>
<evidence type="ECO:0000259" key="5">
    <source>
        <dbReference type="PROSITE" id="PS50110"/>
    </source>
</evidence>
<dbReference type="STRING" id="1169143.GCA_000383275_04581"/>
<dbReference type="Proteomes" id="UP000248918">
    <property type="component" value="Unassembled WGS sequence"/>
</dbReference>
<dbReference type="InterPro" id="IPR001789">
    <property type="entry name" value="Sig_transdc_resp-reg_receiver"/>
</dbReference>
<name>A0A329CMU4_9BURK</name>
<dbReference type="PRINTS" id="PR00038">
    <property type="entry name" value="HTHLUXR"/>
</dbReference>
<dbReference type="PANTHER" id="PTHR45566:SF1">
    <property type="entry name" value="HTH-TYPE TRANSCRIPTIONAL REGULATOR YHJB-RELATED"/>
    <property type="match status" value="1"/>
</dbReference>
<gene>
    <name evidence="6" type="ORF">BX591_1043</name>
</gene>
<dbReference type="PROSITE" id="PS50110">
    <property type="entry name" value="RESPONSE_REGULATORY"/>
    <property type="match status" value="1"/>
</dbReference>
<feature type="compositionally biased region" description="Pro residues" evidence="3">
    <location>
        <begin position="270"/>
        <end position="292"/>
    </location>
</feature>
<dbReference type="RefSeq" id="WP_111930317.1">
    <property type="nucleotide sequence ID" value="NZ_CADFFP010000005.1"/>
</dbReference>
<comment type="caution">
    <text evidence="6">The sequence shown here is derived from an EMBL/GenBank/DDBJ whole genome shotgun (WGS) entry which is preliminary data.</text>
</comment>
<dbReference type="EMBL" id="QLTK01000004">
    <property type="protein sequence ID" value="RAS35680.1"/>
    <property type="molecule type" value="Genomic_DNA"/>
</dbReference>
<dbReference type="InterPro" id="IPR016032">
    <property type="entry name" value="Sig_transdc_resp-reg_C-effctor"/>
</dbReference>
<dbReference type="GO" id="GO:0000160">
    <property type="term" value="P:phosphorelay signal transduction system"/>
    <property type="evidence" value="ECO:0007669"/>
    <property type="project" value="InterPro"/>
</dbReference>
<accession>A0A329CMU4</accession>
<dbReference type="AlphaFoldDB" id="A0A329CMU4"/>
<dbReference type="InterPro" id="IPR011006">
    <property type="entry name" value="CheY-like_superfamily"/>
</dbReference>
<dbReference type="GO" id="GO:0006355">
    <property type="term" value="P:regulation of DNA-templated transcription"/>
    <property type="evidence" value="ECO:0007669"/>
    <property type="project" value="InterPro"/>
</dbReference>
<dbReference type="Pfam" id="PF00196">
    <property type="entry name" value="GerE"/>
    <property type="match status" value="1"/>
</dbReference>
<protein>
    <submittedName>
        <fullName evidence="6">LuxR family two component transcriptional regulator</fullName>
    </submittedName>
</protein>
<feature type="domain" description="HTH luxR-type" evidence="4">
    <location>
        <begin position="151"/>
        <end position="216"/>
    </location>
</feature>
<evidence type="ECO:0000313" key="7">
    <source>
        <dbReference type="Proteomes" id="UP000248918"/>
    </source>
</evidence>
<feature type="domain" description="Response regulatory" evidence="5">
    <location>
        <begin position="2"/>
        <end position="116"/>
    </location>
</feature>
<evidence type="ECO:0000313" key="6">
    <source>
        <dbReference type="EMBL" id="RAS35680.1"/>
    </source>
</evidence>
<organism evidence="6 7">
    <name type="scientific">Paraburkholderia bryophila</name>
    <dbReference type="NCBI Taxonomy" id="420952"/>
    <lineage>
        <taxon>Bacteria</taxon>
        <taxon>Pseudomonadati</taxon>
        <taxon>Pseudomonadota</taxon>
        <taxon>Betaproteobacteria</taxon>
        <taxon>Burkholderiales</taxon>
        <taxon>Burkholderiaceae</taxon>
        <taxon>Paraburkholderia</taxon>
    </lineage>
</organism>
<evidence type="ECO:0000259" key="4">
    <source>
        <dbReference type="PROSITE" id="PS50043"/>
    </source>
</evidence>
<dbReference type="PANTHER" id="PTHR45566">
    <property type="entry name" value="HTH-TYPE TRANSCRIPTIONAL REGULATOR YHJB-RELATED"/>
    <property type="match status" value="1"/>
</dbReference>
<dbReference type="SUPFAM" id="SSF52172">
    <property type="entry name" value="CheY-like"/>
    <property type="match status" value="1"/>
</dbReference>
<evidence type="ECO:0000256" key="2">
    <source>
        <dbReference type="PROSITE-ProRule" id="PRU00169"/>
    </source>
</evidence>
<dbReference type="PROSITE" id="PS50043">
    <property type="entry name" value="HTH_LUXR_2"/>
    <property type="match status" value="1"/>
</dbReference>
<feature type="modified residue" description="4-aspartylphosphate" evidence="2">
    <location>
        <position position="53"/>
    </location>
</feature>
<dbReference type="Gene3D" id="3.40.50.2300">
    <property type="match status" value="1"/>
</dbReference>
<dbReference type="InterPro" id="IPR000792">
    <property type="entry name" value="Tscrpt_reg_LuxR_C"/>
</dbReference>
<feature type="region of interest" description="Disordered" evidence="3">
    <location>
        <begin position="262"/>
        <end position="292"/>
    </location>
</feature>
<dbReference type="OrthoDB" id="3374006at2"/>
<sequence>MRFSILNSDAERRDGLKVLLRQIDRLARFNEAQDWRQVERTLKRQWPDLLVIDWQDWMSVADARDLLSHYPDLRIAVLTDQISPTHVRALMDEGVLGVVSRETDPCLIVRAFEMVLLGGHYVPPGALAINPPLPPDIAIRPFDDKTPPPRRGKLSSVLSPRQEQIMRCVHMGSTNKMIARTLGISEGTVKIHLTSIFQQLGAPNRAAAVALYNGWLSNHLQVLRIDGDGTARPIMGQSNVVPLRRRLRKRFQYPLPVSDTTAPLAMAAEPSPPYGDAPPAGPSLEPPPPGAA</sequence>
<dbReference type="SUPFAM" id="SSF46894">
    <property type="entry name" value="C-terminal effector domain of the bipartite response regulators"/>
    <property type="match status" value="1"/>
</dbReference>
<dbReference type="CDD" id="cd06170">
    <property type="entry name" value="LuxR_C_like"/>
    <property type="match status" value="1"/>
</dbReference>
<dbReference type="GO" id="GO:0003677">
    <property type="term" value="F:DNA binding"/>
    <property type="evidence" value="ECO:0007669"/>
    <property type="project" value="UniProtKB-KW"/>
</dbReference>
<proteinExistence type="predicted"/>
<evidence type="ECO:0000256" key="3">
    <source>
        <dbReference type="SAM" id="MobiDB-lite"/>
    </source>
</evidence>
<keyword evidence="1" id="KW-0238">DNA-binding</keyword>
<evidence type="ECO:0000256" key="1">
    <source>
        <dbReference type="ARBA" id="ARBA00023125"/>
    </source>
</evidence>
<reference evidence="6 7" key="1">
    <citation type="submission" date="2018-06" db="EMBL/GenBank/DDBJ databases">
        <title>Genomic Encyclopedia of Type Strains, Phase III (KMG-III): the genomes of soil and plant-associated and newly described type strains.</title>
        <authorList>
            <person name="Whitman W."/>
        </authorList>
    </citation>
    <scope>NUCLEOTIDE SEQUENCE [LARGE SCALE GENOMIC DNA]</scope>
    <source>
        <strain evidence="6 7">LMG 23644</strain>
    </source>
</reference>
<dbReference type="InterPro" id="IPR051015">
    <property type="entry name" value="EvgA-like"/>
</dbReference>